<evidence type="ECO:0000256" key="1">
    <source>
        <dbReference type="SAM" id="MobiDB-lite"/>
    </source>
</evidence>
<dbReference type="AlphaFoldDB" id="A0A1H4MMG3"/>
<gene>
    <name evidence="2" type="ORF">SAMN04490357_0522</name>
</gene>
<feature type="region of interest" description="Disordered" evidence="1">
    <location>
        <begin position="1"/>
        <end position="20"/>
    </location>
</feature>
<protein>
    <submittedName>
        <fullName evidence="2">Uncharacterized protein</fullName>
    </submittedName>
</protein>
<dbReference type="GeneID" id="95509794"/>
<accession>A0A1H4MMG3</accession>
<dbReference type="EMBL" id="FNTD01000004">
    <property type="protein sequence ID" value="SEB83964.1"/>
    <property type="molecule type" value="Genomic_DNA"/>
</dbReference>
<dbReference type="RefSeq" id="WP_070029305.1">
    <property type="nucleotide sequence ID" value="NZ_FNTD01000004.1"/>
</dbReference>
<proteinExistence type="predicted"/>
<reference evidence="2 3" key="1">
    <citation type="submission" date="2016-10" db="EMBL/GenBank/DDBJ databases">
        <authorList>
            <person name="de Groot N.N."/>
        </authorList>
    </citation>
    <scope>NUCLEOTIDE SEQUENCE [LARGE SCALE GENOMIC DNA]</scope>
    <source>
        <strain evidence="2 3">DSM 40306</strain>
    </source>
</reference>
<sequence length="64" mass="6801">MAALPTTDTHDDHSLTWGAPGSELEELQAEAGRRIAMEALEAGRQALELDAKTAFRPTTGAPPE</sequence>
<evidence type="ECO:0000313" key="3">
    <source>
        <dbReference type="Proteomes" id="UP000182375"/>
    </source>
</evidence>
<name>A0A1H4MMG3_9ACTN</name>
<dbReference type="STRING" id="67331.SAMN04490357_0522"/>
<dbReference type="Proteomes" id="UP000182375">
    <property type="component" value="Unassembled WGS sequence"/>
</dbReference>
<organism evidence="2 3">
    <name type="scientific">Streptomyces misionensis</name>
    <dbReference type="NCBI Taxonomy" id="67331"/>
    <lineage>
        <taxon>Bacteria</taxon>
        <taxon>Bacillati</taxon>
        <taxon>Actinomycetota</taxon>
        <taxon>Actinomycetes</taxon>
        <taxon>Kitasatosporales</taxon>
        <taxon>Streptomycetaceae</taxon>
        <taxon>Streptomyces</taxon>
    </lineage>
</organism>
<evidence type="ECO:0000313" key="2">
    <source>
        <dbReference type="EMBL" id="SEB83964.1"/>
    </source>
</evidence>